<dbReference type="HOGENOM" id="CLU_2836960_0_0_9"/>
<evidence type="ECO:0000313" key="2">
    <source>
        <dbReference type="EMBL" id="EHM40475.1"/>
    </source>
</evidence>
<feature type="non-terminal residue" evidence="2">
    <location>
        <position position="1"/>
    </location>
</feature>
<name>G9YHS6_9FIRM</name>
<dbReference type="EMBL" id="AGCJ01000045">
    <property type="protein sequence ID" value="EHM40475.1"/>
    <property type="molecule type" value="Genomic_DNA"/>
</dbReference>
<evidence type="ECO:0000313" key="3">
    <source>
        <dbReference type="Proteomes" id="UP000005481"/>
    </source>
</evidence>
<gene>
    <name evidence="2" type="ORF">HMPREF0080_01210</name>
</gene>
<feature type="region of interest" description="Disordered" evidence="1">
    <location>
        <begin position="1"/>
        <end position="65"/>
    </location>
</feature>
<accession>G9YHS6</accession>
<organism evidence="2 3">
    <name type="scientific">Anaeroglobus geminatus F0357</name>
    <dbReference type="NCBI Taxonomy" id="861450"/>
    <lineage>
        <taxon>Bacteria</taxon>
        <taxon>Bacillati</taxon>
        <taxon>Bacillota</taxon>
        <taxon>Negativicutes</taxon>
        <taxon>Veillonellales</taxon>
        <taxon>Veillonellaceae</taxon>
        <taxon>Anaeroglobus</taxon>
    </lineage>
</organism>
<keyword evidence="3" id="KW-1185">Reference proteome</keyword>
<proteinExistence type="predicted"/>
<protein>
    <submittedName>
        <fullName evidence="2">Uncharacterized protein</fullName>
    </submittedName>
</protein>
<sequence>DRNSGGSRSHSDKRRGNGKKNNRFPVSKNKDGKTRNSRPNGQKRKDGPKERKEPNRSVFKPYFKS</sequence>
<comment type="caution">
    <text evidence="2">The sequence shown here is derived from an EMBL/GenBank/DDBJ whole genome shotgun (WGS) entry which is preliminary data.</text>
</comment>
<reference evidence="2 3" key="1">
    <citation type="submission" date="2011-08" db="EMBL/GenBank/DDBJ databases">
        <authorList>
            <person name="Weinstock G."/>
            <person name="Sodergren E."/>
            <person name="Clifton S."/>
            <person name="Fulton L."/>
            <person name="Fulton B."/>
            <person name="Courtney L."/>
            <person name="Fronick C."/>
            <person name="Harrison M."/>
            <person name="Strong C."/>
            <person name="Farmer C."/>
            <person name="Delahaunty K."/>
            <person name="Markovic C."/>
            <person name="Hall O."/>
            <person name="Minx P."/>
            <person name="Tomlinson C."/>
            <person name="Mitreva M."/>
            <person name="Hou S."/>
            <person name="Chen J."/>
            <person name="Wollam A."/>
            <person name="Pepin K.H."/>
            <person name="Johnson M."/>
            <person name="Bhonagiri V."/>
            <person name="Zhang X."/>
            <person name="Suruliraj S."/>
            <person name="Warren W."/>
            <person name="Chinwalla A."/>
            <person name="Mardis E.R."/>
            <person name="Wilson R.K."/>
        </authorList>
    </citation>
    <scope>NUCLEOTIDE SEQUENCE [LARGE SCALE GENOMIC DNA]</scope>
    <source>
        <strain evidence="2 3">F0357</strain>
    </source>
</reference>
<dbReference type="Proteomes" id="UP000005481">
    <property type="component" value="Unassembled WGS sequence"/>
</dbReference>
<evidence type="ECO:0000256" key="1">
    <source>
        <dbReference type="SAM" id="MobiDB-lite"/>
    </source>
</evidence>
<feature type="compositionally biased region" description="Basic residues" evidence="1">
    <location>
        <begin position="11"/>
        <end position="22"/>
    </location>
</feature>
<dbReference type="AlphaFoldDB" id="G9YHS6"/>
<feature type="compositionally biased region" description="Basic and acidic residues" evidence="1">
    <location>
        <begin position="43"/>
        <end position="55"/>
    </location>
</feature>